<evidence type="ECO:0000313" key="1">
    <source>
        <dbReference type="EMBL" id="SDG08581.1"/>
    </source>
</evidence>
<keyword evidence="2" id="KW-1185">Reference proteome</keyword>
<name>A0A1G7RCR6_9EURY</name>
<reference evidence="1 2" key="1">
    <citation type="submission" date="2016-10" db="EMBL/GenBank/DDBJ databases">
        <authorList>
            <person name="Varghese N."/>
            <person name="Submissions S."/>
        </authorList>
    </citation>
    <scope>NUCLEOTIDE SEQUENCE [LARGE SCALE GENOMIC DNA]</scope>
    <source>
        <strain evidence="1 2">CGMCC 1.3527</strain>
    </source>
</reference>
<proteinExistence type="predicted"/>
<dbReference type="EMBL" id="FNBO01000015">
    <property type="protein sequence ID" value="SDG08581.1"/>
    <property type="molecule type" value="Genomic_DNA"/>
</dbReference>
<protein>
    <submittedName>
        <fullName evidence="1">Uncharacterized protein</fullName>
    </submittedName>
</protein>
<accession>A0A1G7RCR6</accession>
<sequence>MEPTAKALSRTYSDRVYPDPWEKVLDYRRVREYAAEHPNAGRVRVGRALNLPPGRVRGWLKDAVPDPVRGINTAIDHGWLDPEPKSEMVAALVELLAHVLAGGSIPAGNYVPAVTPGKRVPSQELRDAFEHVGVETRARNADTTNRATEIVPTCDGTVLGRCLVAMGAPMGVKTSLDHLPAVVWDVPQSVRRSFARIYVRHRGLNYADKSTTQVQVERPKSFITELREVLDDVLDERVTTADAGLTISAAAARELGVE</sequence>
<evidence type="ECO:0000313" key="2">
    <source>
        <dbReference type="Proteomes" id="UP000324020"/>
    </source>
</evidence>
<dbReference type="RefSeq" id="WP_149799637.1">
    <property type="nucleotide sequence ID" value="NZ_FNBO01000015.1"/>
</dbReference>
<organism evidence="1 2">
    <name type="scientific">Halorubrum xinjiangense</name>
    <dbReference type="NCBI Taxonomy" id="261291"/>
    <lineage>
        <taxon>Archaea</taxon>
        <taxon>Methanobacteriati</taxon>
        <taxon>Methanobacteriota</taxon>
        <taxon>Stenosarchaea group</taxon>
        <taxon>Halobacteria</taxon>
        <taxon>Halobacteriales</taxon>
        <taxon>Haloferacaceae</taxon>
        <taxon>Halorubrum</taxon>
    </lineage>
</organism>
<dbReference type="AlphaFoldDB" id="A0A1G7RCR6"/>
<gene>
    <name evidence="1" type="ORF">SAMN04488067_1151</name>
</gene>
<dbReference type="Proteomes" id="UP000324020">
    <property type="component" value="Unassembled WGS sequence"/>
</dbReference>
<dbReference type="OrthoDB" id="200049at2157"/>